<reference evidence="11 13" key="1">
    <citation type="submission" date="2015-11" db="EMBL/GenBank/DDBJ databases">
        <title>Identification of large and diverse effector repertoires of 38 Legionella species.</title>
        <authorList>
            <person name="Burstein D."/>
            <person name="Amaro F."/>
            <person name="Zusman T."/>
            <person name="Lifshitz Z."/>
            <person name="Cohen O."/>
            <person name="Gilbert J.A."/>
            <person name="Pupko T."/>
            <person name="Shuman H.A."/>
            <person name="Segal G."/>
        </authorList>
    </citation>
    <scope>NUCLEOTIDE SEQUENCE [LARGE SCALE GENOMIC DNA]</scope>
    <source>
        <strain evidence="11 13">1762-AUS-E</strain>
    </source>
</reference>
<dbReference type="PATRIC" id="fig|45056.6.peg.1705"/>
<evidence type="ECO:0000256" key="3">
    <source>
        <dbReference type="ARBA" id="ARBA00022692"/>
    </source>
</evidence>
<dbReference type="EMBL" id="LNKA01000011">
    <property type="protein sequence ID" value="KTC64973.1"/>
    <property type="molecule type" value="Genomic_DNA"/>
</dbReference>
<dbReference type="InterPro" id="IPR011990">
    <property type="entry name" value="TPR-like_helical_dom_sf"/>
</dbReference>
<name>A0A0W0R1S5_9GAMM</name>
<dbReference type="PANTHER" id="PTHR38035:SF1">
    <property type="entry name" value="ANCILLARY SECYEG TRANSLOCON SUBUNIT"/>
    <property type="match status" value="1"/>
</dbReference>
<dbReference type="Proteomes" id="UP000281170">
    <property type="component" value="Plasmid 13"/>
</dbReference>
<dbReference type="PIRSF" id="PIRSF006170">
    <property type="entry name" value="YfgM"/>
    <property type="match status" value="1"/>
</dbReference>
<keyword evidence="2" id="KW-1003">Cell membrane</keyword>
<dbReference type="GO" id="GO:0005886">
    <property type="term" value="C:plasma membrane"/>
    <property type="evidence" value="ECO:0007669"/>
    <property type="project" value="UniProtKB-SubCell"/>
</dbReference>
<dbReference type="RefSeq" id="WP_058462730.1">
    <property type="nucleotide sequence ID" value="NZ_CAAAHS010000013.1"/>
</dbReference>
<evidence type="ECO:0000313" key="12">
    <source>
        <dbReference type="EMBL" id="VEH85347.1"/>
    </source>
</evidence>
<dbReference type="OrthoDB" id="9789675at2"/>
<keyword evidence="4 9" id="KW-1133">Transmembrane helix</keyword>
<geneLocation type="plasmid" evidence="12 14">
    <name>13</name>
</geneLocation>
<comment type="similarity">
    <text evidence="7">Belongs to the YfgM family.</text>
</comment>
<keyword evidence="3 9" id="KW-0812">Transmembrane</keyword>
<dbReference type="AlphaFoldDB" id="A0A0W0R1S5"/>
<reference evidence="12 14" key="2">
    <citation type="submission" date="2018-12" db="EMBL/GenBank/DDBJ databases">
        <authorList>
            <consortium name="Pathogen Informatics"/>
        </authorList>
    </citation>
    <scope>NUCLEOTIDE SEQUENCE [LARGE SCALE GENOMIC DNA]</scope>
    <source>
        <strain evidence="12 14">NCTC12735</strain>
        <plasmid evidence="14">13</plasmid>
    </source>
</reference>
<evidence type="ECO:0000256" key="9">
    <source>
        <dbReference type="SAM" id="Phobius"/>
    </source>
</evidence>
<evidence type="ECO:0000256" key="2">
    <source>
        <dbReference type="ARBA" id="ARBA00022475"/>
    </source>
</evidence>
<evidence type="ECO:0000256" key="7">
    <source>
        <dbReference type="ARBA" id="ARBA00024197"/>
    </source>
</evidence>
<dbReference type="SUPFAM" id="SSF48452">
    <property type="entry name" value="TPR-like"/>
    <property type="match status" value="1"/>
</dbReference>
<gene>
    <name evidence="11" type="ORF">Lade_1653</name>
    <name evidence="12" type="ORF">NCTC12735_00974</name>
</gene>
<dbReference type="KEGG" id="ladl:NCTC12735_00974"/>
<protein>
    <recommendedName>
        <fullName evidence="8">Ancillary SecYEG translocon subunit</fullName>
    </recommendedName>
</protein>
<accession>A0A0W0R1S5</accession>
<feature type="transmembrane region" description="Helical" evidence="9">
    <location>
        <begin position="21"/>
        <end position="42"/>
    </location>
</feature>
<dbReference type="Gene3D" id="1.25.40.10">
    <property type="entry name" value="Tetratricopeptide repeat domain"/>
    <property type="match status" value="1"/>
</dbReference>
<dbReference type="InterPro" id="IPR018704">
    <property type="entry name" value="SecYEG/CpoB_TPR"/>
</dbReference>
<proteinExistence type="inferred from homology"/>
<evidence type="ECO:0000313" key="14">
    <source>
        <dbReference type="Proteomes" id="UP000281170"/>
    </source>
</evidence>
<evidence type="ECO:0000256" key="6">
    <source>
        <dbReference type="ARBA" id="ARBA00023186"/>
    </source>
</evidence>
<dbReference type="EMBL" id="LR134422">
    <property type="protein sequence ID" value="VEH85347.1"/>
    <property type="molecule type" value="Genomic_DNA"/>
</dbReference>
<dbReference type="Pfam" id="PF09976">
    <property type="entry name" value="TPR_21"/>
    <property type="match status" value="1"/>
</dbReference>
<dbReference type="GO" id="GO:0044877">
    <property type="term" value="F:protein-containing complex binding"/>
    <property type="evidence" value="ECO:0007669"/>
    <property type="project" value="InterPro"/>
</dbReference>
<evidence type="ECO:0000313" key="11">
    <source>
        <dbReference type="EMBL" id="KTC64973.1"/>
    </source>
</evidence>
<feature type="domain" description="Ancillary SecYEG translocon subunit/Cell division coordinator CpoB TPR" evidence="10">
    <location>
        <begin position="15"/>
        <end position="208"/>
    </location>
</feature>
<evidence type="ECO:0000313" key="13">
    <source>
        <dbReference type="Proteomes" id="UP000054859"/>
    </source>
</evidence>
<dbReference type="InterPro" id="IPR026039">
    <property type="entry name" value="YfgM"/>
</dbReference>
<evidence type="ECO:0000256" key="1">
    <source>
        <dbReference type="ARBA" id="ARBA00004401"/>
    </source>
</evidence>
<dbReference type="Proteomes" id="UP000054859">
    <property type="component" value="Unassembled WGS sequence"/>
</dbReference>
<organism evidence="11 13">
    <name type="scientific">Legionella adelaidensis</name>
    <dbReference type="NCBI Taxonomy" id="45056"/>
    <lineage>
        <taxon>Bacteria</taxon>
        <taxon>Pseudomonadati</taxon>
        <taxon>Pseudomonadota</taxon>
        <taxon>Gammaproteobacteria</taxon>
        <taxon>Legionellales</taxon>
        <taxon>Legionellaceae</taxon>
        <taxon>Legionella</taxon>
    </lineage>
</organism>
<keyword evidence="6" id="KW-0143">Chaperone</keyword>
<evidence type="ECO:0000259" key="10">
    <source>
        <dbReference type="Pfam" id="PF09976"/>
    </source>
</evidence>
<dbReference type="STRING" id="45056.Lade_1653"/>
<evidence type="ECO:0000256" key="8">
    <source>
        <dbReference type="ARBA" id="ARBA00024235"/>
    </source>
</evidence>
<evidence type="ECO:0000256" key="5">
    <source>
        <dbReference type="ARBA" id="ARBA00023136"/>
    </source>
</evidence>
<dbReference type="PANTHER" id="PTHR38035">
    <property type="entry name" value="UPF0070 PROTEIN YFGM"/>
    <property type="match status" value="1"/>
</dbReference>
<keyword evidence="5 9" id="KW-0472">Membrane</keyword>
<keyword evidence="13" id="KW-1185">Reference proteome</keyword>
<evidence type="ECO:0000256" key="4">
    <source>
        <dbReference type="ARBA" id="ARBA00022989"/>
    </source>
</evidence>
<comment type="subcellular location">
    <subcellularLocation>
        <location evidence="1">Cell membrane</location>
        <topology evidence="1">Single-pass type II membrane protein</topology>
    </subcellularLocation>
</comment>
<sequence length="224" mass="25399">MSVYMTEQEQIEAIKKWWQRYNGVITVIASLILLAIAGYKYWNWHQAKVAQEASNAYEHLIVAFSNQDNKGVRAYANQLLKEYNETVYADAARLTLAKLYTSREKYQDAITQLDYVAKHSKMTAFQQVAKIRMARILIADKSYDKALSELSQINDTAYSSVVNEIKGDVYAETGKYFEAIAAYRKAINEVQTQGMGNVFLEMKTNELAALTQSMQANSTTTKPA</sequence>
<keyword evidence="12" id="KW-0614">Plasmid</keyword>